<gene>
    <name evidence="1" type="ORF">GGP61_001512</name>
</gene>
<accession>A0A9X2QCL4</accession>
<dbReference type="EMBL" id="JANUAE010000004">
    <property type="protein sequence ID" value="MCS3709908.1"/>
    <property type="molecule type" value="Genomic_DNA"/>
</dbReference>
<protein>
    <submittedName>
        <fullName evidence="1">Uncharacterized protein</fullName>
    </submittedName>
</protein>
<evidence type="ECO:0000313" key="2">
    <source>
        <dbReference type="Proteomes" id="UP001155057"/>
    </source>
</evidence>
<sequence>MGADLITYIGVGPGTIEADASDTETIIQEVKALQDRVEGHADRLIVEGETDLEDAPLPQNGADQSVSIPLDLGGDSARLEEISSQEEIEAAENPTRLRKRALTFSGLGNFSVVLGAGREAIEETITEFVETWNGEIPWRNVAYRSLPGDQERKVVVAGERSMGDEPGGPTR</sequence>
<evidence type="ECO:0000313" key="1">
    <source>
        <dbReference type="EMBL" id="MCS3709908.1"/>
    </source>
</evidence>
<organism evidence="1 2">
    <name type="scientific">Salinibacter ruber</name>
    <dbReference type="NCBI Taxonomy" id="146919"/>
    <lineage>
        <taxon>Bacteria</taxon>
        <taxon>Pseudomonadati</taxon>
        <taxon>Rhodothermota</taxon>
        <taxon>Rhodothermia</taxon>
        <taxon>Rhodothermales</taxon>
        <taxon>Salinibacteraceae</taxon>
        <taxon>Salinibacter</taxon>
    </lineage>
</organism>
<dbReference type="RefSeq" id="WP_259123869.1">
    <property type="nucleotide sequence ID" value="NZ_JANTZO010000005.1"/>
</dbReference>
<dbReference type="Proteomes" id="UP001155057">
    <property type="component" value="Unassembled WGS sequence"/>
</dbReference>
<dbReference type="AlphaFoldDB" id="A0A9X2QCL4"/>
<name>A0A9X2QCL4_9BACT</name>
<reference evidence="1" key="1">
    <citation type="submission" date="2022-08" db="EMBL/GenBank/DDBJ databases">
        <title>Genomic Encyclopedia of Type Strains, Phase V (KMG-V): Genome sequencing to study the core and pangenomes of soil and plant-associated prokaryotes.</title>
        <authorList>
            <person name="Whitman W."/>
        </authorList>
    </citation>
    <scope>NUCLEOTIDE SEQUENCE</scope>
    <source>
        <strain evidence="1">SP3049</strain>
    </source>
</reference>
<comment type="caution">
    <text evidence="1">The sequence shown here is derived from an EMBL/GenBank/DDBJ whole genome shotgun (WGS) entry which is preliminary data.</text>
</comment>
<proteinExistence type="predicted"/>